<name>A0ABT0ZWM8_9PSEU</name>
<dbReference type="PANTHER" id="PTHR43591:SF24">
    <property type="entry name" value="2-METHOXY-6-POLYPRENYL-1,4-BENZOQUINOL METHYLASE, MITOCHONDRIAL"/>
    <property type="match status" value="1"/>
</dbReference>
<keyword evidence="2" id="KW-0489">Methyltransferase</keyword>
<evidence type="ECO:0000259" key="1">
    <source>
        <dbReference type="Pfam" id="PF13649"/>
    </source>
</evidence>
<dbReference type="RefSeq" id="WP_252436910.1">
    <property type="nucleotide sequence ID" value="NZ_JAGSOV010000019.1"/>
</dbReference>
<keyword evidence="2" id="KW-0808">Transferase</keyword>
<gene>
    <name evidence="2" type="ORF">KDL28_08810</name>
</gene>
<protein>
    <submittedName>
        <fullName evidence="2">Class I SAM-dependent methyltransferase</fullName>
    </submittedName>
</protein>
<dbReference type="EMBL" id="JAGSOV010000019">
    <property type="protein sequence ID" value="MCO1655152.1"/>
    <property type="molecule type" value="Genomic_DNA"/>
</dbReference>
<dbReference type="GO" id="GO:0008168">
    <property type="term" value="F:methyltransferase activity"/>
    <property type="evidence" value="ECO:0007669"/>
    <property type="project" value="UniProtKB-KW"/>
</dbReference>
<evidence type="ECO:0000313" key="3">
    <source>
        <dbReference type="Proteomes" id="UP001165283"/>
    </source>
</evidence>
<proteinExistence type="predicted"/>
<dbReference type="Proteomes" id="UP001165283">
    <property type="component" value="Unassembled WGS sequence"/>
</dbReference>
<accession>A0ABT0ZWM8</accession>
<reference evidence="2" key="1">
    <citation type="submission" date="2021-04" db="EMBL/GenBank/DDBJ databases">
        <title>Pseudonocardia sp. nov., isolated from sandy soil of mangrove forest.</title>
        <authorList>
            <person name="Zan Z."/>
            <person name="Huang R."/>
            <person name="Liu W."/>
        </authorList>
    </citation>
    <scope>NUCLEOTIDE SEQUENCE</scope>
    <source>
        <strain evidence="2">S2-4</strain>
    </source>
</reference>
<dbReference type="CDD" id="cd02440">
    <property type="entry name" value="AdoMet_MTases"/>
    <property type="match status" value="1"/>
</dbReference>
<sequence>MTADVNDPAARARRMWGLADYSALADRLAPASEQLATTLPDPPGRVLDLAAGTGTLAVLAAGRGATVDAADLSPRMVELGRDRTHRLAVAWHEMDAEDLAFDDGAFDAVLSSFGMIFAPRPERVLEQVRRVLPPGGRLAFTAWTPAGFMGEMALRMREWLPQPAGAADPGEWGREEVVHGRLAEAGFTDVRVRPTSLPWHFDSGPAMTQFFRAHSPSHHAAAAALGDRADAMFAAIEQLGAPDGGPVRVDAEYLLVTATAAERTGR</sequence>
<dbReference type="Gene3D" id="3.40.50.150">
    <property type="entry name" value="Vaccinia Virus protein VP39"/>
    <property type="match status" value="1"/>
</dbReference>
<organism evidence="2 3">
    <name type="scientific">Pseudonocardia humida</name>
    <dbReference type="NCBI Taxonomy" id="2800819"/>
    <lineage>
        <taxon>Bacteria</taxon>
        <taxon>Bacillati</taxon>
        <taxon>Actinomycetota</taxon>
        <taxon>Actinomycetes</taxon>
        <taxon>Pseudonocardiales</taxon>
        <taxon>Pseudonocardiaceae</taxon>
        <taxon>Pseudonocardia</taxon>
    </lineage>
</organism>
<feature type="domain" description="Methyltransferase" evidence="1">
    <location>
        <begin position="46"/>
        <end position="136"/>
    </location>
</feature>
<keyword evidence="3" id="KW-1185">Reference proteome</keyword>
<dbReference type="InterPro" id="IPR029063">
    <property type="entry name" value="SAM-dependent_MTases_sf"/>
</dbReference>
<dbReference type="PANTHER" id="PTHR43591">
    <property type="entry name" value="METHYLTRANSFERASE"/>
    <property type="match status" value="1"/>
</dbReference>
<dbReference type="InterPro" id="IPR041698">
    <property type="entry name" value="Methyltransf_25"/>
</dbReference>
<dbReference type="SUPFAM" id="SSF53335">
    <property type="entry name" value="S-adenosyl-L-methionine-dependent methyltransferases"/>
    <property type="match status" value="1"/>
</dbReference>
<comment type="caution">
    <text evidence="2">The sequence shown here is derived from an EMBL/GenBank/DDBJ whole genome shotgun (WGS) entry which is preliminary data.</text>
</comment>
<dbReference type="GO" id="GO:0032259">
    <property type="term" value="P:methylation"/>
    <property type="evidence" value="ECO:0007669"/>
    <property type="project" value="UniProtKB-KW"/>
</dbReference>
<dbReference type="Pfam" id="PF13649">
    <property type="entry name" value="Methyltransf_25"/>
    <property type="match status" value="1"/>
</dbReference>
<evidence type="ECO:0000313" key="2">
    <source>
        <dbReference type="EMBL" id="MCO1655152.1"/>
    </source>
</evidence>